<protein>
    <submittedName>
        <fullName evidence="4">FixJ family two-component response regulator</fullName>
    </submittedName>
</protein>
<feature type="modified residue" description="4-aspartylphosphate" evidence="2">
    <location>
        <position position="78"/>
    </location>
</feature>
<accession>A0ABR6IUE2</accession>
<dbReference type="InterPro" id="IPR011006">
    <property type="entry name" value="CheY-like_superfamily"/>
</dbReference>
<evidence type="ECO:0000256" key="2">
    <source>
        <dbReference type="PROSITE-ProRule" id="PRU00169"/>
    </source>
</evidence>
<evidence type="ECO:0000313" key="5">
    <source>
        <dbReference type="Proteomes" id="UP000551353"/>
    </source>
</evidence>
<comment type="caution">
    <text evidence="4">The sequence shown here is derived from an EMBL/GenBank/DDBJ whole genome shotgun (WGS) entry which is preliminary data.</text>
</comment>
<evidence type="ECO:0000313" key="4">
    <source>
        <dbReference type="EMBL" id="MBB4231415.1"/>
    </source>
</evidence>
<keyword evidence="5" id="KW-1185">Reference proteome</keyword>
<dbReference type="InterPro" id="IPR001789">
    <property type="entry name" value="Sig_transdc_resp-reg_receiver"/>
</dbReference>
<dbReference type="PROSITE" id="PS50110">
    <property type="entry name" value="RESPONSE_REGULATORY"/>
    <property type="match status" value="1"/>
</dbReference>
<name>A0ABR6IUE2_9HYPH</name>
<dbReference type="Proteomes" id="UP000551353">
    <property type="component" value="Unassembled WGS sequence"/>
</dbReference>
<evidence type="ECO:0000259" key="3">
    <source>
        <dbReference type="PROSITE" id="PS50110"/>
    </source>
</evidence>
<dbReference type="SMART" id="SM00448">
    <property type="entry name" value="REC"/>
    <property type="match status" value="1"/>
</dbReference>
<sequence length="152" mass="16453">MYLAAATTPRFLQTPIANLEAAVPTKKPLIAIVDDDQSMREATKGLMRSLGFDAEAFSSADDFLRFPHLNRTACLVTDIHMPGMSGLDLHRSLVALGESIPTVLITAYPNENLHARGLGPDIVGYLAKPFGEQDLLKCIRSALARGSDSEND</sequence>
<organism evidence="4 5">
    <name type="scientific">Rhizobium mongolense</name>
    <dbReference type="NCBI Taxonomy" id="57676"/>
    <lineage>
        <taxon>Bacteria</taxon>
        <taxon>Pseudomonadati</taxon>
        <taxon>Pseudomonadota</taxon>
        <taxon>Alphaproteobacteria</taxon>
        <taxon>Hyphomicrobiales</taxon>
        <taxon>Rhizobiaceae</taxon>
        <taxon>Rhizobium/Agrobacterium group</taxon>
        <taxon>Rhizobium</taxon>
    </lineage>
</organism>
<feature type="domain" description="Response regulatory" evidence="3">
    <location>
        <begin position="29"/>
        <end position="143"/>
    </location>
</feature>
<proteinExistence type="predicted"/>
<dbReference type="EMBL" id="JACIFX010000007">
    <property type="protein sequence ID" value="MBB4231415.1"/>
    <property type="molecule type" value="Genomic_DNA"/>
</dbReference>
<keyword evidence="1 2" id="KW-0597">Phosphoprotein</keyword>
<reference evidence="4 5" key="1">
    <citation type="submission" date="2020-08" db="EMBL/GenBank/DDBJ databases">
        <title>Genomic Encyclopedia of Type Strains, Phase IV (KMG-V): Genome sequencing to study the core and pangenomes of soil and plant-associated prokaryotes.</title>
        <authorList>
            <person name="Whitman W."/>
        </authorList>
    </citation>
    <scope>NUCLEOTIDE SEQUENCE [LARGE SCALE GENOMIC DNA]</scope>
    <source>
        <strain evidence="4 5">SEMIA 4087</strain>
    </source>
</reference>
<dbReference type="SUPFAM" id="SSF52172">
    <property type="entry name" value="CheY-like"/>
    <property type="match status" value="1"/>
</dbReference>
<evidence type="ECO:0000256" key="1">
    <source>
        <dbReference type="ARBA" id="ARBA00022553"/>
    </source>
</evidence>
<dbReference type="Pfam" id="PF00072">
    <property type="entry name" value="Response_reg"/>
    <property type="match status" value="1"/>
</dbReference>
<dbReference type="PANTHER" id="PTHR44591">
    <property type="entry name" value="STRESS RESPONSE REGULATOR PROTEIN 1"/>
    <property type="match status" value="1"/>
</dbReference>
<dbReference type="InterPro" id="IPR050595">
    <property type="entry name" value="Bact_response_regulator"/>
</dbReference>
<dbReference type="Gene3D" id="3.40.50.2300">
    <property type="match status" value="1"/>
</dbReference>
<dbReference type="PANTHER" id="PTHR44591:SF25">
    <property type="entry name" value="CHEMOTAXIS TWO-COMPONENT RESPONSE REGULATOR"/>
    <property type="match status" value="1"/>
</dbReference>
<gene>
    <name evidence="4" type="ORF">GGD56_005287</name>
</gene>